<sequence>MSGVDNMMVSSVMLNGEVSPLGGEMTVSQAMQELEQADVLGQVQGGMPVVVNGVLDFEFSNEDKGIL</sequence>
<evidence type="ECO:0000313" key="1">
    <source>
        <dbReference type="EMBL" id="PER55603.1"/>
    </source>
</evidence>
<reference evidence="1 2" key="1">
    <citation type="submission" date="2017-09" db="EMBL/GenBank/DDBJ databases">
        <title>Large-scale bioinformatics analysis of Bacillus genomes uncovers conserved roles of natural products in bacterial physiology.</title>
        <authorList>
            <consortium name="Agbiome Team Llc"/>
            <person name="Bleich R.M."/>
            <person name="Kirk G.J."/>
            <person name="Santa Maria K.C."/>
            <person name="Allen S.E."/>
            <person name="Farag S."/>
            <person name="Shank E.A."/>
            <person name="Bowers A."/>
        </authorList>
    </citation>
    <scope>NUCLEOTIDE SEQUENCE [LARGE SCALE GENOMIC DNA]</scope>
    <source>
        <strain evidence="1 2">AFS005140</strain>
    </source>
</reference>
<proteinExistence type="predicted"/>
<protein>
    <submittedName>
        <fullName evidence="1">Uncharacterized protein</fullName>
    </submittedName>
</protein>
<comment type="caution">
    <text evidence="1">The sequence shown here is derived from an EMBL/GenBank/DDBJ whole genome shotgun (WGS) entry which is preliminary data.</text>
</comment>
<dbReference type="RefSeq" id="WP_046940397.1">
    <property type="nucleotide sequence ID" value="NZ_NTYF01000023.1"/>
</dbReference>
<evidence type="ECO:0000313" key="2">
    <source>
        <dbReference type="Proteomes" id="UP000219897"/>
    </source>
</evidence>
<gene>
    <name evidence="1" type="ORF">CN495_07565</name>
</gene>
<accession>A0ABD6SFA2</accession>
<name>A0ABD6SFA2_BACTU</name>
<dbReference type="Proteomes" id="UP000219897">
    <property type="component" value="Unassembled WGS sequence"/>
</dbReference>
<dbReference type="EMBL" id="NTYF01000023">
    <property type="protein sequence ID" value="PER55603.1"/>
    <property type="molecule type" value="Genomic_DNA"/>
</dbReference>
<dbReference type="AlphaFoldDB" id="A0ABD6SFA2"/>
<organism evidence="1 2">
    <name type="scientific">Bacillus thuringiensis</name>
    <dbReference type="NCBI Taxonomy" id="1428"/>
    <lineage>
        <taxon>Bacteria</taxon>
        <taxon>Bacillati</taxon>
        <taxon>Bacillota</taxon>
        <taxon>Bacilli</taxon>
        <taxon>Bacillales</taxon>
        <taxon>Bacillaceae</taxon>
        <taxon>Bacillus</taxon>
        <taxon>Bacillus cereus group</taxon>
    </lineage>
</organism>